<evidence type="ECO:0000256" key="2">
    <source>
        <dbReference type="SAM" id="Phobius"/>
    </source>
</evidence>
<keyword evidence="2" id="KW-1133">Transmembrane helix</keyword>
<feature type="compositionally biased region" description="Polar residues" evidence="1">
    <location>
        <begin position="285"/>
        <end position="295"/>
    </location>
</feature>
<evidence type="ECO:0000313" key="3">
    <source>
        <dbReference type="EMBL" id="SFR31313.1"/>
    </source>
</evidence>
<organism evidence="3 4">
    <name type="scientific">Robiginitalea myxolifaciens</name>
    <dbReference type="NCBI Taxonomy" id="400055"/>
    <lineage>
        <taxon>Bacteria</taxon>
        <taxon>Pseudomonadati</taxon>
        <taxon>Bacteroidota</taxon>
        <taxon>Flavobacteriia</taxon>
        <taxon>Flavobacteriales</taxon>
        <taxon>Flavobacteriaceae</taxon>
        <taxon>Robiginitalea</taxon>
    </lineage>
</organism>
<dbReference type="InterPro" id="IPR019613">
    <property type="entry name" value="DUF4198"/>
</dbReference>
<evidence type="ECO:0000313" key="4">
    <source>
        <dbReference type="Proteomes" id="UP000199534"/>
    </source>
</evidence>
<sequence length="385" mass="42922">MSTTTTNLKRFALGLCALVLLTSHDMFLKLDGFFLEPGTPAEIELFNGTFEKSENVITRDRMLDVSLVGNGNRIAVDTADWYEKDSVTILRFTSGDPGTWVAGVSTAARNIEMAAEDFNNYLEHDGVLDMIQQRTENGTLGQDAVESYSKHVKTIFQVGDSLTEDWKTELGYPIEFVPLENPYEIHKGHQLPVKLLFQGKPLANQLVYVGKKEEAMAHGDAASGEHTHDDGTTHSHDEPAEHTHDDGTTHSHGGEEHSHNEPAEHTHDDGTTHSHDDEEAHTHTEGVQQLRTNDQGELTVEIDASGVWYLRTIHLVTVEEEGLTHESNWATLTFAIGEGHDHAAEAHEHGEDTHSHEDEGLPSWIFWLGSIVLVLILFFVFNRKK</sequence>
<reference evidence="3 4" key="1">
    <citation type="submission" date="2016-10" db="EMBL/GenBank/DDBJ databases">
        <authorList>
            <person name="de Groot N.N."/>
        </authorList>
    </citation>
    <scope>NUCLEOTIDE SEQUENCE [LARGE SCALE GENOMIC DNA]</scope>
    <source>
        <strain evidence="3 4">DSM 21019</strain>
    </source>
</reference>
<dbReference type="STRING" id="400055.SAMN04490243_0140"/>
<proteinExistence type="predicted"/>
<feature type="region of interest" description="Disordered" evidence="1">
    <location>
        <begin position="217"/>
        <end position="295"/>
    </location>
</feature>
<dbReference type="Proteomes" id="UP000199534">
    <property type="component" value="Unassembled WGS sequence"/>
</dbReference>
<dbReference type="AlphaFoldDB" id="A0A1I6FMY3"/>
<gene>
    <name evidence="3" type="ORF">SAMN04490243_0140</name>
</gene>
<protein>
    <recommendedName>
        <fullName evidence="5">NikM domain containing protein</fullName>
    </recommendedName>
</protein>
<feature type="compositionally biased region" description="Basic and acidic residues" evidence="1">
    <location>
        <begin position="217"/>
        <end position="284"/>
    </location>
</feature>
<keyword evidence="4" id="KW-1185">Reference proteome</keyword>
<evidence type="ECO:0000256" key="1">
    <source>
        <dbReference type="SAM" id="MobiDB-lite"/>
    </source>
</evidence>
<dbReference type="Pfam" id="PF10670">
    <property type="entry name" value="DUF4198"/>
    <property type="match status" value="1"/>
</dbReference>
<feature type="transmembrane region" description="Helical" evidence="2">
    <location>
        <begin position="364"/>
        <end position="381"/>
    </location>
</feature>
<evidence type="ECO:0008006" key="5">
    <source>
        <dbReference type="Google" id="ProtNLM"/>
    </source>
</evidence>
<keyword evidence="2" id="KW-0472">Membrane</keyword>
<dbReference type="OrthoDB" id="581894at2"/>
<keyword evidence="2" id="KW-0812">Transmembrane</keyword>
<accession>A0A1I6FMY3</accession>
<name>A0A1I6FMY3_9FLAO</name>
<dbReference type="EMBL" id="FOYQ01000001">
    <property type="protein sequence ID" value="SFR31313.1"/>
    <property type="molecule type" value="Genomic_DNA"/>
</dbReference>